<dbReference type="Proteomes" id="UP000215137">
    <property type="component" value="Chromosome"/>
</dbReference>
<dbReference type="EMBL" id="CP022983">
    <property type="protein sequence ID" value="ASV69270.1"/>
    <property type="molecule type" value="Genomic_DNA"/>
</dbReference>
<dbReference type="InterPro" id="IPR019718">
    <property type="entry name" value="DUF2602"/>
</dbReference>
<proteinExistence type="predicted"/>
<dbReference type="Pfam" id="PF10782">
    <property type="entry name" value="zf-C2HCIx2C"/>
    <property type="match status" value="1"/>
</dbReference>
<dbReference type="RefSeq" id="WP_095372834.1">
    <property type="nucleotide sequence ID" value="NZ_CANMJM010000001.1"/>
</dbReference>
<dbReference type="GeneID" id="97216682"/>
<protein>
    <recommendedName>
        <fullName evidence="3">Zinc-finger domain-containing protein</fullName>
    </recommendedName>
</protein>
<reference evidence="1 2" key="1">
    <citation type="submission" date="2017-08" db="EMBL/GenBank/DDBJ databases">
        <title>Complete Genome Sequence of Bacillus kochii Oregon-R-modENCODE STRAIN BDGP4, isolated from Drosophila melanogaster gut.</title>
        <authorList>
            <person name="Wan K.H."/>
            <person name="Yu C."/>
            <person name="Park S."/>
            <person name="Hammonds A.S."/>
            <person name="Booth B.W."/>
            <person name="Celniker S.E."/>
        </authorList>
    </citation>
    <scope>NUCLEOTIDE SEQUENCE [LARGE SCALE GENOMIC DNA]</scope>
    <source>
        <strain evidence="1 2">BDGP4</strain>
    </source>
</reference>
<gene>
    <name evidence="1" type="ORF">CKF48_19325</name>
</gene>
<name>A0A248TMF5_9BACI</name>
<dbReference type="OrthoDB" id="2454446at2"/>
<evidence type="ECO:0008006" key="3">
    <source>
        <dbReference type="Google" id="ProtNLM"/>
    </source>
</evidence>
<keyword evidence="2" id="KW-1185">Reference proteome</keyword>
<accession>A0A248TMF5</accession>
<dbReference type="AlphaFoldDB" id="A0A248TMF5"/>
<dbReference type="KEGG" id="bko:CKF48_19325"/>
<sequence length="59" mass="7145">MDEKKKLVKEVDQVIDFYCEDCFLYKYHRKEYGRNFAHRFCITKCTVGEKIQSIGKNFT</sequence>
<organism evidence="1 2">
    <name type="scientific">Cytobacillus kochii</name>
    <dbReference type="NCBI Taxonomy" id="859143"/>
    <lineage>
        <taxon>Bacteria</taxon>
        <taxon>Bacillati</taxon>
        <taxon>Bacillota</taxon>
        <taxon>Bacilli</taxon>
        <taxon>Bacillales</taxon>
        <taxon>Bacillaceae</taxon>
        <taxon>Cytobacillus</taxon>
    </lineage>
</organism>
<evidence type="ECO:0000313" key="1">
    <source>
        <dbReference type="EMBL" id="ASV69270.1"/>
    </source>
</evidence>
<evidence type="ECO:0000313" key="2">
    <source>
        <dbReference type="Proteomes" id="UP000215137"/>
    </source>
</evidence>